<accession>A0A136Q379</accession>
<dbReference type="RefSeq" id="WP_066519047.1">
    <property type="nucleotide sequence ID" value="NZ_CABMOF010000001.1"/>
</dbReference>
<organism evidence="3 4">
    <name type="scientific">Christensenella minuta</name>
    <dbReference type="NCBI Taxonomy" id="626937"/>
    <lineage>
        <taxon>Bacteria</taxon>
        <taxon>Bacillati</taxon>
        <taxon>Bacillota</taxon>
        <taxon>Clostridia</taxon>
        <taxon>Christensenellales</taxon>
        <taxon>Christensenellaceae</taxon>
        <taxon>Christensenella</taxon>
    </lineage>
</organism>
<dbReference type="InterPro" id="IPR002869">
    <property type="entry name" value="Pyrv_flavodox_OxRed_cen"/>
</dbReference>
<evidence type="ECO:0000256" key="1">
    <source>
        <dbReference type="ARBA" id="ARBA00023002"/>
    </source>
</evidence>
<dbReference type="InterPro" id="IPR019752">
    <property type="entry name" value="Pyrv/ketoisovalerate_OxRed_cat"/>
</dbReference>
<dbReference type="NCBIfam" id="NF005325">
    <property type="entry name" value="PRK06853.1-5"/>
    <property type="match status" value="1"/>
</dbReference>
<dbReference type="STRING" id="626937.HMPREF3293_02408"/>
<sequence>MKSILIAGVGGQGTLLASMVFGQIALKMGYDVKLSEVHGMAQRGGSVVTYVRIGDKGEKVYSPVIDECGADILLAFEELEGLRWLPYLNPDGGKLYCNSQQILPMPVITGAAAYPENIPEKIKEHFPNAVFVDALTLANEAGSVKAVNTVLLGVLAKNMEIDKEIWKEAVRCVVKPKFADLNEKAFELGYAL</sequence>
<name>A0A136Q379_9FIRM</name>
<dbReference type="EMBL" id="LSZW01000063">
    <property type="protein sequence ID" value="KXK65150.1"/>
    <property type="molecule type" value="Genomic_DNA"/>
</dbReference>
<proteinExistence type="predicted"/>
<dbReference type="InterPro" id="IPR052198">
    <property type="entry name" value="IorB_Oxidoreductase"/>
</dbReference>
<dbReference type="PANTHER" id="PTHR43854:SF1">
    <property type="entry name" value="INDOLEPYRUVATE OXIDOREDUCTASE SUBUNIT IORB"/>
    <property type="match status" value="1"/>
</dbReference>
<dbReference type="OrthoDB" id="9789125at2"/>
<dbReference type="PANTHER" id="PTHR43854">
    <property type="entry name" value="INDOLEPYRUVATE OXIDOREDUCTASE SUBUNIT IORB"/>
    <property type="match status" value="1"/>
</dbReference>
<evidence type="ECO:0000313" key="3">
    <source>
        <dbReference type="EMBL" id="KXK65150.1"/>
    </source>
</evidence>
<dbReference type="Pfam" id="PF01558">
    <property type="entry name" value="POR"/>
    <property type="match status" value="1"/>
</dbReference>
<feature type="domain" description="Pyruvate/ketoisovalerate oxidoreductase catalytic" evidence="2">
    <location>
        <begin position="10"/>
        <end position="191"/>
    </location>
</feature>
<dbReference type="PATRIC" id="fig|626937.4.peg.2365"/>
<comment type="caution">
    <text evidence="3">The sequence shown here is derived from an EMBL/GenBank/DDBJ whole genome shotgun (WGS) entry which is preliminary data.</text>
</comment>
<dbReference type="KEGG" id="cmiu:B1H56_03300"/>
<dbReference type="Proteomes" id="UP000070366">
    <property type="component" value="Unassembled WGS sequence"/>
</dbReference>
<dbReference type="GO" id="GO:0016903">
    <property type="term" value="F:oxidoreductase activity, acting on the aldehyde or oxo group of donors"/>
    <property type="evidence" value="ECO:0007669"/>
    <property type="project" value="InterPro"/>
</dbReference>
<evidence type="ECO:0000259" key="2">
    <source>
        <dbReference type="Pfam" id="PF01558"/>
    </source>
</evidence>
<keyword evidence="4" id="KW-1185">Reference proteome</keyword>
<evidence type="ECO:0000313" key="4">
    <source>
        <dbReference type="Proteomes" id="UP000070366"/>
    </source>
</evidence>
<dbReference type="AlphaFoldDB" id="A0A136Q379"/>
<dbReference type="Gene3D" id="3.40.920.10">
    <property type="entry name" value="Pyruvate-ferredoxin oxidoreductase, PFOR, domain III"/>
    <property type="match status" value="1"/>
</dbReference>
<keyword evidence="1" id="KW-0560">Oxidoreductase</keyword>
<reference evidence="3 4" key="1">
    <citation type="submission" date="2016-02" db="EMBL/GenBank/DDBJ databases">
        <authorList>
            <person name="Wen L."/>
            <person name="He K."/>
            <person name="Yang H."/>
        </authorList>
    </citation>
    <scope>NUCLEOTIDE SEQUENCE [LARGE SCALE GENOMIC DNA]</scope>
    <source>
        <strain evidence="3 4">DSM 22607</strain>
    </source>
</reference>
<protein>
    <submittedName>
        <fullName evidence="3">Putative indolepyruvate ferredoxin oxidoreductase, beta subunit</fullName>
    </submittedName>
</protein>
<dbReference type="SUPFAM" id="SSF53323">
    <property type="entry name" value="Pyruvate-ferredoxin oxidoreductase, PFOR, domain III"/>
    <property type="match status" value="1"/>
</dbReference>
<keyword evidence="3" id="KW-0670">Pyruvate</keyword>
<gene>
    <name evidence="3" type="ORF">HMPREF3293_02408</name>
</gene>